<dbReference type="Pfam" id="PF17202">
    <property type="entry name" value="sCache_3_3"/>
    <property type="match status" value="1"/>
</dbReference>
<gene>
    <name evidence="14" type="ORF">BA724_12140</name>
</gene>
<dbReference type="EMBL" id="MAMP01000024">
    <property type="protein sequence ID" value="OES43839.1"/>
    <property type="molecule type" value="Genomic_DNA"/>
</dbReference>
<dbReference type="GO" id="GO:0005886">
    <property type="term" value="C:plasma membrane"/>
    <property type="evidence" value="ECO:0007669"/>
    <property type="project" value="UniProtKB-SubCell"/>
</dbReference>
<dbReference type="CDD" id="cd11386">
    <property type="entry name" value="MCP_signal"/>
    <property type="match status" value="1"/>
</dbReference>
<dbReference type="InterPro" id="IPR004089">
    <property type="entry name" value="MCPsignal_dom"/>
</dbReference>
<keyword evidence="3" id="KW-0488">Methylation</keyword>
<dbReference type="PANTHER" id="PTHR32089">
    <property type="entry name" value="METHYL-ACCEPTING CHEMOTAXIS PROTEIN MCPB"/>
    <property type="match status" value="1"/>
</dbReference>
<dbReference type="Gene3D" id="1.10.287.950">
    <property type="entry name" value="Methyl-accepting chemotaxis protein"/>
    <property type="match status" value="1"/>
</dbReference>
<dbReference type="InterPro" id="IPR029151">
    <property type="entry name" value="Sensor-like_sf"/>
</dbReference>
<dbReference type="SUPFAM" id="SSF58104">
    <property type="entry name" value="Methyl-accepting chemotaxis protein (MCP) signaling domain"/>
    <property type="match status" value="1"/>
</dbReference>
<dbReference type="PROSITE" id="PS50111">
    <property type="entry name" value="CHEMOTAXIS_TRANSDUC_2"/>
    <property type="match status" value="1"/>
</dbReference>
<dbReference type="RefSeq" id="WP_069939617.1">
    <property type="nucleotide sequence ID" value="NZ_MAMP01000024.1"/>
</dbReference>
<dbReference type="Proteomes" id="UP000095658">
    <property type="component" value="Unassembled WGS sequence"/>
</dbReference>
<feature type="transmembrane region" description="Helical" evidence="11">
    <location>
        <begin position="186"/>
        <end position="205"/>
    </location>
</feature>
<dbReference type="CDD" id="cd06225">
    <property type="entry name" value="HAMP"/>
    <property type="match status" value="1"/>
</dbReference>
<keyword evidence="6 11" id="KW-1133">Transmembrane helix</keyword>
<dbReference type="GO" id="GO:0007165">
    <property type="term" value="P:signal transduction"/>
    <property type="evidence" value="ECO:0007669"/>
    <property type="project" value="UniProtKB-KW"/>
</dbReference>
<dbReference type="STRING" id="1714016.BA724_12140"/>
<comment type="subcellular location">
    <subcellularLocation>
        <location evidence="1">Cell membrane</location>
        <topology evidence="1">Multi-pass membrane protein</topology>
    </subcellularLocation>
</comment>
<dbReference type="Gene3D" id="6.10.340.10">
    <property type="match status" value="1"/>
</dbReference>
<dbReference type="InterPro" id="IPR003660">
    <property type="entry name" value="HAMP_dom"/>
</dbReference>
<dbReference type="InterPro" id="IPR033463">
    <property type="entry name" value="sCache_3"/>
</dbReference>
<evidence type="ECO:0000256" key="4">
    <source>
        <dbReference type="ARBA" id="ARBA00022500"/>
    </source>
</evidence>
<sequence>MRRKMKLGFKVNAMVLGIILLLSTALSAVAIQQVRDGIKNVAVEKAKGDLNLAYLYIENKFPGEWRIESDSLFKGNTKMNDNTEIVDIIGKETGDTVTIFQGDTRISTNVMVDGERAVGTTVSPEVANAVLKTGENFYGEAEVAGNHYQTAYMPLKDNDGKTIGIFYTGASEEIIDQTINDFLNKFFIVLAIVIILASFIIFWFTKRLTKRLHIISSALAKSGNGDFTTELYDSSGDELSDLTNSYNKMRENLHTMMIDVLETSGQVAASSEQLTASAEQTSRATEEITMSIQQVASGAEETTVSMEKSERSLQTVTEAIKKISKSSNEAAEAGSKTAEQAKRGGEFVEKTALQIQEIDQSVYESGEVIKLLDKRSQEIGDISKVITAIADQTNLLALNAAIEAARAGEHGKGFAVVANEVRKLAEQSQRSSTQISDLIKEIQTNMERSNESFDKVKAEVKEGLGIVQQTEKSFAEIFASMGQMGERISEIAVTANAITENAQAVSQTVNQHTAISRNASMHAQNVAAATEEQLASMEEITSASMMLSNMAMNLQELVSKFKI</sequence>
<comment type="caution">
    <text evidence="14">The sequence shown here is derived from an EMBL/GenBank/DDBJ whole genome shotgun (WGS) entry which is preliminary data.</text>
</comment>
<evidence type="ECO:0000256" key="10">
    <source>
        <dbReference type="PROSITE-ProRule" id="PRU00284"/>
    </source>
</evidence>
<evidence type="ECO:0000256" key="5">
    <source>
        <dbReference type="ARBA" id="ARBA00022692"/>
    </source>
</evidence>
<dbReference type="GO" id="GO:0006935">
    <property type="term" value="P:chemotaxis"/>
    <property type="evidence" value="ECO:0007669"/>
    <property type="project" value="UniProtKB-KW"/>
</dbReference>
<dbReference type="SMART" id="SM00283">
    <property type="entry name" value="MA"/>
    <property type="match status" value="1"/>
</dbReference>
<dbReference type="SMART" id="SM00304">
    <property type="entry name" value="HAMP"/>
    <property type="match status" value="1"/>
</dbReference>
<feature type="domain" description="HAMP" evidence="13">
    <location>
        <begin position="206"/>
        <end position="258"/>
    </location>
</feature>
<name>A0A1E7DLA3_9BACI</name>
<dbReference type="Pfam" id="PF00015">
    <property type="entry name" value="MCPsignal"/>
    <property type="match status" value="1"/>
</dbReference>
<evidence type="ECO:0000256" key="9">
    <source>
        <dbReference type="ARBA" id="ARBA00029447"/>
    </source>
</evidence>
<keyword evidence="7 11" id="KW-0472">Membrane</keyword>
<proteinExistence type="inferred from homology"/>
<evidence type="ECO:0000256" key="7">
    <source>
        <dbReference type="ARBA" id="ARBA00023136"/>
    </source>
</evidence>
<accession>A0A1E7DLA3</accession>
<keyword evidence="4" id="KW-0145">Chemotaxis</keyword>
<protein>
    <submittedName>
        <fullName evidence="14">Chemotaxis protein</fullName>
    </submittedName>
</protein>
<evidence type="ECO:0000259" key="13">
    <source>
        <dbReference type="PROSITE" id="PS50885"/>
    </source>
</evidence>
<feature type="domain" description="Methyl-accepting transducer" evidence="12">
    <location>
        <begin position="277"/>
        <end position="527"/>
    </location>
</feature>
<evidence type="ECO:0000256" key="8">
    <source>
        <dbReference type="ARBA" id="ARBA00023224"/>
    </source>
</evidence>
<keyword evidence="2" id="KW-1003">Cell membrane</keyword>
<dbReference type="SUPFAM" id="SSF103190">
    <property type="entry name" value="Sensory domain-like"/>
    <property type="match status" value="1"/>
</dbReference>
<keyword evidence="8 10" id="KW-0807">Transducer</keyword>
<dbReference type="Pfam" id="PF00672">
    <property type="entry name" value="HAMP"/>
    <property type="match status" value="1"/>
</dbReference>
<dbReference type="PANTHER" id="PTHR32089:SF114">
    <property type="entry name" value="METHYL-ACCEPTING CHEMOTAXIS PROTEIN MCPB"/>
    <property type="match status" value="1"/>
</dbReference>
<evidence type="ECO:0000256" key="2">
    <source>
        <dbReference type="ARBA" id="ARBA00022475"/>
    </source>
</evidence>
<keyword evidence="15" id="KW-1185">Reference proteome</keyword>
<evidence type="ECO:0000256" key="1">
    <source>
        <dbReference type="ARBA" id="ARBA00004651"/>
    </source>
</evidence>
<evidence type="ECO:0000256" key="3">
    <source>
        <dbReference type="ARBA" id="ARBA00022481"/>
    </source>
</evidence>
<reference evidence="14 15" key="1">
    <citation type="submission" date="2016-06" db="EMBL/GenBank/DDBJ databases">
        <title>Domibacillus iocasae genome sequencing.</title>
        <authorList>
            <person name="Verma A."/>
            <person name="Pal Y."/>
            <person name="Ojha A.K."/>
            <person name="Krishnamurthi S."/>
        </authorList>
    </citation>
    <scope>NUCLEOTIDE SEQUENCE [LARGE SCALE GENOMIC DNA]</scope>
    <source>
        <strain evidence="14 15">DSM 29979</strain>
    </source>
</reference>
<dbReference type="OrthoDB" id="9814363at2"/>
<dbReference type="PROSITE" id="PS50885">
    <property type="entry name" value="HAMP"/>
    <property type="match status" value="1"/>
</dbReference>
<evidence type="ECO:0000259" key="12">
    <source>
        <dbReference type="PROSITE" id="PS50111"/>
    </source>
</evidence>
<dbReference type="AlphaFoldDB" id="A0A1E7DLA3"/>
<evidence type="ECO:0000313" key="15">
    <source>
        <dbReference type="Proteomes" id="UP000095658"/>
    </source>
</evidence>
<comment type="similarity">
    <text evidence="9">Belongs to the methyl-accepting chemotaxis (MCP) protein family.</text>
</comment>
<keyword evidence="5 11" id="KW-0812">Transmembrane</keyword>
<organism evidence="14 15">
    <name type="scientific">Domibacillus iocasae</name>
    <dbReference type="NCBI Taxonomy" id="1714016"/>
    <lineage>
        <taxon>Bacteria</taxon>
        <taxon>Bacillati</taxon>
        <taxon>Bacillota</taxon>
        <taxon>Bacilli</taxon>
        <taxon>Bacillales</taxon>
        <taxon>Bacillaceae</taxon>
        <taxon>Domibacillus</taxon>
    </lineage>
</organism>
<evidence type="ECO:0000256" key="6">
    <source>
        <dbReference type="ARBA" id="ARBA00022989"/>
    </source>
</evidence>
<evidence type="ECO:0000313" key="14">
    <source>
        <dbReference type="EMBL" id="OES43839.1"/>
    </source>
</evidence>
<evidence type="ECO:0000256" key="11">
    <source>
        <dbReference type="SAM" id="Phobius"/>
    </source>
</evidence>